<dbReference type="SUPFAM" id="SSF53383">
    <property type="entry name" value="PLP-dependent transferases"/>
    <property type="match status" value="1"/>
</dbReference>
<dbReference type="InterPro" id="IPR015421">
    <property type="entry name" value="PyrdxlP-dep_Trfase_major"/>
</dbReference>
<dbReference type="GO" id="GO:0030170">
    <property type="term" value="F:pyridoxal phosphate binding"/>
    <property type="evidence" value="ECO:0007669"/>
    <property type="project" value="InterPro"/>
</dbReference>
<dbReference type="CDD" id="cd00609">
    <property type="entry name" value="AAT_like"/>
    <property type="match status" value="1"/>
</dbReference>
<accession>A0A330L7D6</accession>
<dbReference type="PANTHER" id="PTHR46383">
    <property type="entry name" value="ASPARTATE AMINOTRANSFERASE"/>
    <property type="match status" value="1"/>
</dbReference>
<dbReference type="EMBL" id="OUNR01000016">
    <property type="protein sequence ID" value="SPP65161.1"/>
    <property type="molecule type" value="Genomic_DNA"/>
</dbReference>
<evidence type="ECO:0000313" key="9">
    <source>
        <dbReference type="Proteomes" id="UP000248168"/>
    </source>
</evidence>
<feature type="domain" description="Aminotransferase class I/classII large" evidence="7">
    <location>
        <begin position="44"/>
        <end position="389"/>
    </location>
</feature>
<sequence length="401" mass="43653">MMTPTASIMTPASQHRVNDVLGTLPRSGIRRLTDQVMGSQDMDDAIQLGFGQPQEATDDLIRKAIIKATEERTLGYTENAGLRVLRDAIVTKLTVRNSIDTDSDSVFVTPGATYGVAVTVGCLINPGDEVLVPDPGYPNFAAAVRHYGGIVKFYQLREETGFLPDLHELTALISPATKVLIINSPGNPTGAVIDPGMMDQLVQLTRERGLWLVSDEVYETYVYGRRHVSPLSFGGSDHVVGLYSFSKSYNITGLRVGYVVTRHPALRRALLNAQELYISCAPSISQAAALQALADGGAYPDAMRATYEQKRDLVMQALGSYAGYRPAGAFYLLVNIGFTGLRSDDFADRLLKDTHVVVAPGATFGPTSDKYVRIAFTPRVEQLQTGLTRLTEFLNRWTGAA</sequence>
<dbReference type="EC" id="2.6.1.-" evidence="6"/>
<dbReference type="AlphaFoldDB" id="A0A330L7D6"/>
<gene>
    <name evidence="8" type="ORF">NITLEN_30075</name>
</gene>
<keyword evidence="3 6" id="KW-0032">Aminotransferase</keyword>
<dbReference type="PROSITE" id="PS00105">
    <property type="entry name" value="AA_TRANSFER_CLASS_1"/>
    <property type="match status" value="1"/>
</dbReference>
<dbReference type="RefSeq" id="WP_121989486.1">
    <property type="nucleotide sequence ID" value="NZ_OUNR01000016.1"/>
</dbReference>
<dbReference type="InterPro" id="IPR004839">
    <property type="entry name" value="Aminotransferase_I/II_large"/>
</dbReference>
<keyword evidence="9" id="KW-1185">Reference proteome</keyword>
<evidence type="ECO:0000259" key="7">
    <source>
        <dbReference type="Pfam" id="PF00155"/>
    </source>
</evidence>
<dbReference type="InterPro" id="IPR015424">
    <property type="entry name" value="PyrdxlP-dep_Trfase"/>
</dbReference>
<dbReference type="OrthoDB" id="9766084at2"/>
<dbReference type="PANTHER" id="PTHR46383:SF1">
    <property type="entry name" value="ASPARTATE AMINOTRANSFERASE"/>
    <property type="match status" value="1"/>
</dbReference>
<dbReference type="GO" id="GO:0006520">
    <property type="term" value="P:amino acid metabolic process"/>
    <property type="evidence" value="ECO:0007669"/>
    <property type="project" value="InterPro"/>
</dbReference>
<evidence type="ECO:0000256" key="5">
    <source>
        <dbReference type="ARBA" id="ARBA00022898"/>
    </source>
</evidence>
<dbReference type="InterPro" id="IPR050596">
    <property type="entry name" value="AspAT/PAT-like"/>
</dbReference>
<comment type="similarity">
    <text evidence="2 6">Belongs to the class-I pyridoxal-phosphate-dependent aminotransferase family.</text>
</comment>
<dbReference type="Proteomes" id="UP000248168">
    <property type="component" value="Unassembled WGS sequence"/>
</dbReference>
<organism evidence="8 9">
    <name type="scientific">Nitrospira lenta</name>
    <dbReference type="NCBI Taxonomy" id="1436998"/>
    <lineage>
        <taxon>Bacteria</taxon>
        <taxon>Pseudomonadati</taxon>
        <taxon>Nitrospirota</taxon>
        <taxon>Nitrospiria</taxon>
        <taxon>Nitrospirales</taxon>
        <taxon>Nitrospiraceae</taxon>
        <taxon>Nitrospira</taxon>
    </lineage>
</organism>
<dbReference type="Pfam" id="PF00155">
    <property type="entry name" value="Aminotran_1_2"/>
    <property type="match status" value="1"/>
</dbReference>
<name>A0A330L7D6_9BACT</name>
<dbReference type="GO" id="GO:0008483">
    <property type="term" value="F:transaminase activity"/>
    <property type="evidence" value="ECO:0007669"/>
    <property type="project" value="UniProtKB-KW"/>
</dbReference>
<protein>
    <recommendedName>
        <fullName evidence="6">Aminotransferase</fullName>
        <ecNumber evidence="6">2.6.1.-</ecNumber>
    </recommendedName>
</protein>
<evidence type="ECO:0000256" key="4">
    <source>
        <dbReference type="ARBA" id="ARBA00022679"/>
    </source>
</evidence>
<comment type="cofactor">
    <cofactor evidence="1 6">
        <name>pyridoxal 5'-phosphate</name>
        <dbReference type="ChEBI" id="CHEBI:597326"/>
    </cofactor>
</comment>
<dbReference type="InParanoid" id="A0A330L7D6"/>
<dbReference type="Gene3D" id="3.40.640.10">
    <property type="entry name" value="Type I PLP-dependent aspartate aminotransferase-like (Major domain)"/>
    <property type="match status" value="1"/>
</dbReference>
<evidence type="ECO:0000313" key="8">
    <source>
        <dbReference type="EMBL" id="SPP65161.1"/>
    </source>
</evidence>
<dbReference type="InterPro" id="IPR004838">
    <property type="entry name" value="NHTrfase_class1_PyrdxlP-BS"/>
</dbReference>
<evidence type="ECO:0000256" key="3">
    <source>
        <dbReference type="ARBA" id="ARBA00022576"/>
    </source>
</evidence>
<keyword evidence="4 6" id="KW-0808">Transferase</keyword>
<evidence type="ECO:0000256" key="6">
    <source>
        <dbReference type="RuleBase" id="RU000481"/>
    </source>
</evidence>
<reference evidence="9" key="1">
    <citation type="submission" date="2018-04" db="EMBL/GenBank/DDBJ databases">
        <authorList>
            <person name="Lucker S."/>
            <person name="Sakoula D."/>
        </authorList>
    </citation>
    <scope>NUCLEOTIDE SEQUENCE [LARGE SCALE GENOMIC DNA]</scope>
</reference>
<proteinExistence type="inferred from homology"/>
<evidence type="ECO:0000256" key="1">
    <source>
        <dbReference type="ARBA" id="ARBA00001933"/>
    </source>
</evidence>
<keyword evidence="5" id="KW-0663">Pyridoxal phosphate</keyword>
<evidence type="ECO:0000256" key="2">
    <source>
        <dbReference type="ARBA" id="ARBA00007441"/>
    </source>
</evidence>